<dbReference type="InterPro" id="IPR029024">
    <property type="entry name" value="TerB-like"/>
</dbReference>
<gene>
    <name evidence="2" type="ordered locus">SRM_02015</name>
</gene>
<name>D5HA81_SALRM</name>
<dbReference type="Pfam" id="PF05099">
    <property type="entry name" value="TerB"/>
    <property type="match status" value="2"/>
</dbReference>
<feature type="domain" description="Co-chaperone DjlA N-terminal" evidence="1">
    <location>
        <begin position="215"/>
        <end position="314"/>
    </location>
</feature>
<dbReference type="EMBL" id="FP565814">
    <property type="protein sequence ID" value="CBH24936.1"/>
    <property type="molecule type" value="Genomic_DNA"/>
</dbReference>
<feature type="domain" description="Co-chaperone DjlA N-terminal" evidence="1">
    <location>
        <begin position="72"/>
        <end position="177"/>
    </location>
</feature>
<reference evidence="3" key="2">
    <citation type="submission" date="2010-04" db="EMBL/GenBank/DDBJ databases">
        <title>Genome sequence of Salinibacter ruber M8.</title>
        <authorList>
            <consortium name="Genoscope"/>
        </authorList>
    </citation>
    <scope>NUCLEOTIDE SEQUENCE [LARGE SCALE GENOMIC DNA]</scope>
    <source>
        <strain evidence="3">M8</strain>
    </source>
</reference>
<dbReference type="Proteomes" id="UP000000933">
    <property type="component" value="Chromosome"/>
</dbReference>
<dbReference type="HOGENOM" id="CLU_1015220_0_0_10"/>
<organism evidence="2 3">
    <name type="scientific">Salinibacter ruber (strain M8)</name>
    <dbReference type="NCBI Taxonomy" id="761659"/>
    <lineage>
        <taxon>Bacteria</taxon>
        <taxon>Pseudomonadati</taxon>
        <taxon>Rhodothermota</taxon>
        <taxon>Rhodothermia</taxon>
        <taxon>Rhodothermales</taxon>
        <taxon>Salinibacteraceae</taxon>
        <taxon>Salinibacter</taxon>
    </lineage>
</organism>
<dbReference type="SUPFAM" id="SSF158682">
    <property type="entry name" value="TerB-like"/>
    <property type="match status" value="2"/>
</dbReference>
<evidence type="ECO:0000313" key="2">
    <source>
        <dbReference type="EMBL" id="CBH24936.1"/>
    </source>
</evidence>
<reference evidence="2 3" key="1">
    <citation type="journal article" date="2010" name="ISME J.">
        <title>Fine-scale evolution: genomic, phenotypic and ecological differentiation in two coexisting Salinibacter ruber strains.</title>
        <authorList>
            <person name="Pena A."/>
            <person name="Teeling H."/>
            <person name="Huerta-Cepas J."/>
            <person name="Santos F."/>
            <person name="Yarza P."/>
            <person name="Brito-Echeverria J."/>
            <person name="Lucio M."/>
            <person name="Schmitt-Kopplin P."/>
            <person name="Meseguer I."/>
            <person name="Schenowitz C."/>
            <person name="Dossat C."/>
            <person name="Barbe V."/>
            <person name="Dopazo J."/>
            <person name="Rossello-Mora R."/>
            <person name="Schuler M."/>
            <person name="Glockner F.O."/>
            <person name="Amann R."/>
            <person name="Gabaldon T."/>
            <person name="Anton J."/>
        </authorList>
    </citation>
    <scope>NUCLEOTIDE SEQUENCE [LARGE SCALE GENOMIC DNA]</scope>
    <source>
        <strain evidence="2 3">M8</strain>
    </source>
</reference>
<dbReference type="KEGG" id="srm:SRM_02015"/>
<dbReference type="Gene3D" id="1.10.3680.10">
    <property type="entry name" value="TerB-like"/>
    <property type="match status" value="2"/>
</dbReference>
<evidence type="ECO:0000259" key="1">
    <source>
        <dbReference type="Pfam" id="PF05099"/>
    </source>
</evidence>
<proteinExistence type="predicted"/>
<dbReference type="AlphaFoldDB" id="D5HA81"/>
<accession>D5HA81</accession>
<dbReference type="CDD" id="cd07177">
    <property type="entry name" value="terB_like"/>
    <property type="match status" value="2"/>
</dbReference>
<sequence>MGIDHDQFHRETVGCLAVFDGAGPPASGRPSRPRCVSGRSFCILATWRPVNSALAPMNASDDWTTTHDLAVVYIALAYGTDHELSDEELRVLKNALQAWESMDEPAVQDLIVEAATVFTEREAEAEFRRAVQDLRSALSPEERRDTIRHLIRIAEADGVLLEREQGLIHTLADAWSLKALSEDLLENTSAVVQRRGEDWGLIHELAFLYILVGHAADEDLSGSTVDVMVERLREWQPERSPEELRDVVRRALQVYAEQPREDLIHDSVEALKEALSSTHRLTALDDLYTVARADGPLTRTERDLISSLAQAWDVNVRMNGHGG</sequence>
<dbReference type="InterPro" id="IPR007791">
    <property type="entry name" value="DjlA_N"/>
</dbReference>
<evidence type="ECO:0000313" key="3">
    <source>
        <dbReference type="Proteomes" id="UP000000933"/>
    </source>
</evidence>
<protein>
    <recommendedName>
        <fullName evidence="1">Co-chaperone DjlA N-terminal domain-containing protein</fullName>
    </recommendedName>
</protein>